<dbReference type="PANTHER" id="PTHR43861">
    <property type="entry name" value="TRANS-ACONITATE 2-METHYLTRANSFERASE-RELATED"/>
    <property type="match status" value="1"/>
</dbReference>
<dbReference type="CDD" id="cd02440">
    <property type="entry name" value="AdoMet_MTases"/>
    <property type="match status" value="1"/>
</dbReference>
<proteinExistence type="predicted"/>
<accession>A0ABU4G202</accession>
<name>A0ABU4G202_9BACL</name>
<dbReference type="EC" id="2.1.-.-" evidence="3"/>
<dbReference type="InterPro" id="IPR029063">
    <property type="entry name" value="SAM-dependent_MTases_sf"/>
</dbReference>
<reference evidence="3 4" key="1">
    <citation type="submission" date="2023-06" db="EMBL/GenBank/DDBJ databases">
        <title>Sporosarcina sp. nov., isolated from Korean traditional fermented seafood 'Jeotgal'.</title>
        <authorList>
            <person name="Yang A.-I."/>
            <person name="Shin N.-R."/>
        </authorList>
    </citation>
    <scope>NUCLEOTIDE SEQUENCE [LARGE SCALE GENOMIC DNA]</scope>
    <source>
        <strain evidence="3 4">KCTC3840</strain>
    </source>
</reference>
<keyword evidence="4" id="KW-1185">Reference proteome</keyword>
<dbReference type="GO" id="GO:0032259">
    <property type="term" value="P:methylation"/>
    <property type="evidence" value="ECO:0007669"/>
    <property type="project" value="UniProtKB-KW"/>
</dbReference>
<keyword evidence="3" id="KW-0489">Methyltransferase</keyword>
<evidence type="ECO:0000313" key="4">
    <source>
        <dbReference type="Proteomes" id="UP001280629"/>
    </source>
</evidence>
<sequence length="197" mass="22467">MNKWQERFSQTEYVFGKEANAFIQEAAERFEMGPSILAVAEGEGRNAVFLAEQDCDVMIWDFAQSGLDKAKALAKEKGVQLKTQIQDLQEAEWPKDKYDTIICVFGHFNPELRKRTLEGIRQAVKPGGLFVTEVYAKEQIDYGTGGPKDLEYLYELKDFDVFADWDQLHVEKKEVVREEGAGHSGLSHVIQFVGRKK</sequence>
<dbReference type="GO" id="GO:0008168">
    <property type="term" value="F:methyltransferase activity"/>
    <property type="evidence" value="ECO:0007669"/>
    <property type="project" value="UniProtKB-KW"/>
</dbReference>
<gene>
    <name evidence="3" type="ORF">QT716_12750</name>
</gene>
<organism evidence="3 4">
    <name type="scientific">Sporosarcina aquimarina</name>
    <dbReference type="NCBI Taxonomy" id="114975"/>
    <lineage>
        <taxon>Bacteria</taxon>
        <taxon>Bacillati</taxon>
        <taxon>Bacillota</taxon>
        <taxon>Bacilli</taxon>
        <taxon>Bacillales</taxon>
        <taxon>Caryophanaceae</taxon>
        <taxon>Sporosarcina</taxon>
    </lineage>
</organism>
<evidence type="ECO:0000256" key="1">
    <source>
        <dbReference type="ARBA" id="ARBA00022679"/>
    </source>
</evidence>
<protein>
    <submittedName>
        <fullName evidence="3">Class I SAM-dependent methyltransferase</fullName>
        <ecNumber evidence="3">2.1.-.-</ecNumber>
    </submittedName>
</protein>
<dbReference type="Proteomes" id="UP001280629">
    <property type="component" value="Unassembled WGS sequence"/>
</dbReference>
<dbReference type="InterPro" id="IPR041698">
    <property type="entry name" value="Methyltransf_25"/>
</dbReference>
<keyword evidence="1 3" id="KW-0808">Transferase</keyword>
<evidence type="ECO:0000259" key="2">
    <source>
        <dbReference type="Pfam" id="PF13649"/>
    </source>
</evidence>
<dbReference type="Gene3D" id="3.40.50.150">
    <property type="entry name" value="Vaccinia Virus protein VP39"/>
    <property type="match status" value="1"/>
</dbReference>
<dbReference type="PANTHER" id="PTHR43861:SF3">
    <property type="entry name" value="PUTATIVE (AFU_ORTHOLOGUE AFUA_2G14390)-RELATED"/>
    <property type="match status" value="1"/>
</dbReference>
<dbReference type="EMBL" id="JAUBDH010000008">
    <property type="protein sequence ID" value="MDW0110906.1"/>
    <property type="molecule type" value="Genomic_DNA"/>
</dbReference>
<dbReference type="SUPFAM" id="SSF53335">
    <property type="entry name" value="S-adenosyl-L-methionine-dependent methyltransferases"/>
    <property type="match status" value="1"/>
</dbReference>
<comment type="caution">
    <text evidence="3">The sequence shown here is derived from an EMBL/GenBank/DDBJ whole genome shotgun (WGS) entry which is preliminary data.</text>
</comment>
<feature type="domain" description="Methyltransferase" evidence="2">
    <location>
        <begin position="36"/>
        <end position="128"/>
    </location>
</feature>
<dbReference type="Pfam" id="PF13649">
    <property type="entry name" value="Methyltransf_25"/>
    <property type="match status" value="1"/>
</dbReference>
<evidence type="ECO:0000313" key="3">
    <source>
        <dbReference type="EMBL" id="MDW0110906.1"/>
    </source>
</evidence>